<proteinExistence type="predicted"/>
<dbReference type="OrthoDB" id="2687876at2759"/>
<gene>
    <name evidence="1" type="ORF">K504DRAFT_501672</name>
</gene>
<dbReference type="Proteomes" id="UP000799428">
    <property type="component" value="Unassembled WGS sequence"/>
</dbReference>
<evidence type="ECO:0008006" key="3">
    <source>
        <dbReference type="Google" id="ProtNLM"/>
    </source>
</evidence>
<protein>
    <recommendedName>
        <fullName evidence="3">F-box domain-containing protein</fullName>
    </recommendedName>
</protein>
<dbReference type="AlphaFoldDB" id="A0A6G1KC15"/>
<evidence type="ECO:0000313" key="1">
    <source>
        <dbReference type="EMBL" id="KAF2710406.1"/>
    </source>
</evidence>
<dbReference type="EMBL" id="MU005769">
    <property type="protein sequence ID" value="KAF2710406.1"/>
    <property type="molecule type" value="Genomic_DNA"/>
</dbReference>
<organism evidence="1 2">
    <name type="scientific">Pleomassaria siparia CBS 279.74</name>
    <dbReference type="NCBI Taxonomy" id="1314801"/>
    <lineage>
        <taxon>Eukaryota</taxon>
        <taxon>Fungi</taxon>
        <taxon>Dikarya</taxon>
        <taxon>Ascomycota</taxon>
        <taxon>Pezizomycotina</taxon>
        <taxon>Dothideomycetes</taxon>
        <taxon>Pleosporomycetidae</taxon>
        <taxon>Pleosporales</taxon>
        <taxon>Pleomassariaceae</taxon>
        <taxon>Pleomassaria</taxon>
    </lineage>
</organism>
<name>A0A6G1KC15_9PLEO</name>
<accession>A0A6G1KC15</accession>
<keyword evidence="2" id="KW-1185">Reference proteome</keyword>
<sequence length="243" mass="27523">MNPFLARDPLDISPLPPFEHSPSRSHFPAHHKGRLINAFAFHRNDLDREVAYFSPNARDIVKASFCSPFPQSKVLLGKLDNLPLELIQDIMLNHLDIPSLFQLYHVKSSTPFTNGRLSPSMLSTRFAQFSAIHNLAFKPLSPTSTISFAPATVLCVAKIDEILVLPLERVEKNFNLSEKALESLPTFKAPMTTGLMDPHDFRLLPADIWNAYTHEDLLEHLAWCRHAQLIWNTYHLHSGRVAA</sequence>
<evidence type="ECO:0000313" key="2">
    <source>
        <dbReference type="Proteomes" id="UP000799428"/>
    </source>
</evidence>
<reference evidence="1" key="1">
    <citation type="journal article" date="2020" name="Stud. Mycol.">
        <title>101 Dothideomycetes genomes: a test case for predicting lifestyles and emergence of pathogens.</title>
        <authorList>
            <person name="Haridas S."/>
            <person name="Albert R."/>
            <person name="Binder M."/>
            <person name="Bloem J."/>
            <person name="Labutti K."/>
            <person name="Salamov A."/>
            <person name="Andreopoulos B."/>
            <person name="Baker S."/>
            <person name="Barry K."/>
            <person name="Bills G."/>
            <person name="Bluhm B."/>
            <person name="Cannon C."/>
            <person name="Castanera R."/>
            <person name="Culley D."/>
            <person name="Daum C."/>
            <person name="Ezra D."/>
            <person name="Gonzalez J."/>
            <person name="Henrissat B."/>
            <person name="Kuo A."/>
            <person name="Liang C."/>
            <person name="Lipzen A."/>
            <person name="Lutzoni F."/>
            <person name="Magnuson J."/>
            <person name="Mondo S."/>
            <person name="Nolan M."/>
            <person name="Ohm R."/>
            <person name="Pangilinan J."/>
            <person name="Park H.-J."/>
            <person name="Ramirez L."/>
            <person name="Alfaro M."/>
            <person name="Sun H."/>
            <person name="Tritt A."/>
            <person name="Yoshinaga Y."/>
            <person name="Zwiers L.-H."/>
            <person name="Turgeon B."/>
            <person name="Goodwin S."/>
            <person name="Spatafora J."/>
            <person name="Crous P."/>
            <person name="Grigoriev I."/>
        </authorList>
    </citation>
    <scope>NUCLEOTIDE SEQUENCE</scope>
    <source>
        <strain evidence="1">CBS 279.74</strain>
    </source>
</reference>